<feature type="transmembrane region" description="Helical" evidence="1">
    <location>
        <begin position="6"/>
        <end position="38"/>
    </location>
</feature>
<dbReference type="AlphaFoldDB" id="A0A0E9TV39"/>
<evidence type="ECO:0000256" key="1">
    <source>
        <dbReference type="SAM" id="Phobius"/>
    </source>
</evidence>
<proteinExistence type="predicted"/>
<keyword evidence="1" id="KW-0812">Transmembrane</keyword>
<keyword evidence="1" id="KW-0472">Membrane</keyword>
<name>A0A0E9TV39_ANGAN</name>
<sequence length="45" mass="5221">MGNVYFFFLGFLVFSLATCSLHILAHFQSLVLNVYLILPPYMSHR</sequence>
<dbReference type="EMBL" id="GBXM01051979">
    <property type="protein sequence ID" value="JAH56598.1"/>
    <property type="molecule type" value="Transcribed_RNA"/>
</dbReference>
<reference evidence="2" key="2">
    <citation type="journal article" date="2015" name="Fish Shellfish Immunol.">
        <title>Early steps in the European eel (Anguilla anguilla)-Vibrio vulnificus interaction in the gills: Role of the RtxA13 toxin.</title>
        <authorList>
            <person name="Callol A."/>
            <person name="Pajuelo D."/>
            <person name="Ebbesson L."/>
            <person name="Teles M."/>
            <person name="MacKenzie S."/>
            <person name="Amaro C."/>
        </authorList>
    </citation>
    <scope>NUCLEOTIDE SEQUENCE</scope>
</reference>
<protein>
    <submittedName>
        <fullName evidence="2">Uncharacterized protein</fullName>
    </submittedName>
</protein>
<keyword evidence="1" id="KW-1133">Transmembrane helix</keyword>
<evidence type="ECO:0000313" key="2">
    <source>
        <dbReference type="EMBL" id="JAH56598.1"/>
    </source>
</evidence>
<reference evidence="2" key="1">
    <citation type="submission" date="2014-11" db="EMBL/GenBank/DDBJ databases">
        <authorList>
            <person name="Amaro Gonzalez C."/>
        </authorList>
    </citation>
    <scope>NUCLEOTIDE SEQUENCE</scope>
</reference>
<accession>A0A0E9TV39</accession>
<organism evidence="2">
    <name type="scientific">Anguilla anguilla</name>
    <name type="common">European freshwater eel</name>
    <name type="synonym">Muraena anguilla</name>
    <dbReference type="NCBI Taxonomy" id="7936"/>
    <lineage>
        <taxon>Eukaryota</taxon>
        <taxon>Metazoa</taxon>
        <taxon>Chordata</taxon>
        <taxon>Craniata</taxon>
        <taxon>Vertebrata</taxon>
        <taxon>Euteleostomi</taxon>
        <taxon>Actinopterygii</taxon>
        <taxon>Neopterygii</taxon>
        <taxon>Teleostei</taxon>
        <taxon>Anguilliformes</taxon>
        <taxon>Anguillidae</taxon>
        <taxon>Anguilla</taxon>
    </lineage>
</organism>